<evidence type="ECO:0000313" key="1">
    <source>
        <dbReference type="EMBL" id="KAG9245821.1"/>
    </source>
</evidence>
<dbReference type="EMBL" id="MU253829">
    <property type="protein sequence ID" value="KAG9245821.1"/>
    <property type="molecule type" value="Genomic_DNA"/>
</dbReference>
<feature type="non-terminal residue" evidence="1">
    <location>
        <position position="61"/>
    </location>
</feature>
<dbReference type="OrthoDB" id="1470350at2759"/>
<keyword evidence="2" id="KW-1185">Reference proteome</keyword>
<reference evidence="1" key="1">
    <citation type="journal article" date="2021" name="IMA Fungus">
        <title>Genomic characterization of three marine fungi, including Emericellopsis atlantica sp. nov. with signatures of a generalist lifestyle and marine biomass degradation.</title>
        <authorList>
            <person name="Hagestad O.C."/>
            <person name="Hou L."/>
            <person name="Andersen J.H."/>
            <person name="Hansen E.H."/>
            <person name="Altermark B."/>
            <person name="Li C."/>
            <person name="Kuhnert E."/>
            <person name="Cox R.J."/>
            <person name="Crous P.W."/>
            <person name="Spatafora J.W."/>
            <person name="Lail K."/>
            <person name="Amirebrahimi M."/>
            <person name="Lipzen A."/>
            <person name="Pangilinan J."/>
            <person name="Andreopoulos W."/>
            <person name="Hayes R.D."/>
            <person name="Ng V."/>
            <person name="Grigoriev I.V."/>
            <person name="Jackson S.A."/>
            <person name="Sutton T.D.S."/>
            <person name="Dobson A.D.W."/>
            <person name="Rama T."/>
        </authorList>
    </citation>
    <scope>NUCLEOTIDE SEQUENCE</scope>
    <source>
        <strain evidence="1">TRa3180A</strain>
    </source>
</reference>
<protein>
    <submittedName>
        <fullName evidence="1">Uncharacterized protein</fullName>
    </submittedName>
</protein>
<evidence type="ECO:0000313" key="2">
    <source>
        <dbReference type="Proteomes" id="UP000887226"/>
    </source>
</evidence>
<feature type="non-terminal residue" evidence="1">
    <location>
        <position position="1"/>
    </location>
</feature>
<organism evidence="1 2">
    <name type="scientific">Calycina marina</name>
    <dbReference type="NCBI Taxonomy" id="1763456"/>
    <lineage>
        <taxon>Eukaryota</taxon>
        <taxon>Fungi</taxon>
        <taxon>Dikarya</taxon>
        <taxon>Ascomycota</taxon>
        <taxon>Pezizomycotina</taxon>
        <taxon>Leotiomycetes</taxon>
        <taxon>Helotiales</taxon>
        <taxon>Pezizellaceae</taxon>
        <taxon>Calycina</taxon>
    </lineage>
</organism>
<name>A0A9P8CHU0_9HELO</name>
<accession>A0A9P8CHU0</accession>
<dbReference type="Proteomes" id="UP000887226">
    <property type="component" value="Unassembled WGS sequence"/>
</dbReference>
<proteinExistence type="predicted"/>
<comment type="caution">
    <text evidence="1">The sequence shown here is derived from an EMBL/GenBank/DDBJ whole genome shotgun (WGS) entry which is preliminary data.</text>
</comment>
<dbReference type="AlphaFoldDB" id="A0A9P8CHU0"/>
<gene>
    <name evidence="1" type="ORF">BJ878DRAFT_403964</name>
</gene>
<sequence>AWKDPKQAIRPQFSRDQISDLELEEQHIQYLLTLSTLSPGADDWTNDTDLAPLFFNFAATV</sequence>